<proteinExistence type="predicted"/>
<organism evidence="1 2">
    <name type="scientific">Paramecium octaurelia</name>
    <dbReference type="NCBI Taxonomy" id="43137"/>
    <lineage>
        <taxon>Eukaryota</taxon>
        <taxon>Sar</taxon>
        <taxon>Alveolata</taxon>
        <taxon>Ciliophora</taxon>
        <taxon>Intramacronucleata</taxon>
        <taxon>Oligohymenophorea</taxon>
        <taxon>Peniculida</taxon>
        <taxon>Parameciidae</taxon>
        <taxon>Paramecium</taxon>
    </lineage>
</organism>
<dbReference type="AlphaFoldDB" id="A0A8S1UVA2"/>
<dbReference type="EMBL" id="CAJJDP010000052">
    <property type="protein sequence ID" value="CAD8168515.1"/>
    <property type="molecule type" value="Genomic_DNA"/>
</dbReference>
<name>A0A8S1UVA2_PAROT</name>
<gene>
    <name evidence="1" type="ORF">POCTA_138.1.T0520030</name>
</gene>
<dbReference type="Proteomes" id="UP000683925">
    <property type="component" value="Unassembled WGS sequence"/>
</dbReference>
<comment type="caution">
    <text evidence="1">The sequence shown here is derived from an EMBL/GenBank/DDBJ whole genome shotgun (WGS) entry which is preliminary data.</text>
</comment>
<keyword evidence="2" id="KW-1185">Reference proteome</keyword>
<evidence type="ECO:0000313" key="2">
    <source>
        <dbReference type="Proteomes" id="UP000683925"/>
    </source>
</evidence>
<evidence type="ECO:0000313" key="1">
    <source>
        <dbReference type="EMBL" id="CAD8168515.1"/>
    </source>
</evidence>
<sequence length="82" mass="9635">MDMALYQSEKPLNLKWRRLGFLTVANLSVNQPCYTNNQDLPLFHVIQITISPSWINTNLNIFYKKNNKKTGLSKITLLFQEY</sequence>
<reference evidence="1" key="1">
    <citation type="submission" date="2021-01" db="EMBL/GenBank/DDBJ databases">
        <authorList>
            <consortium name="Genoscope - CEA"/>
            <person name="William W."/>
        </authorList>
    </citation>
    <scope>NUCLEOTIDE SEQUENCE</scope>
</reference>
<protein>
    <submittedName>
        <fullName evidence="1">Uncharacterized protein</fullName>
    </submittedName>
</protein>
<accession>A0A8S1UVA2</accession>